<dbReference type="AlphaFoldDB" id="A0AA88PBH3"/>
<feature type="compositionally biased region" description="Polar residues" evidence="1">
    <location>
        <begin position="279"/>
        <end position="288"/>
    </location>
</feature>
<feature type="compositionally biased region" description="Polar residues" evidence="1">
    <location>
        <begin position="353"/>
        <end position="374"/>
    </location>
</feature>
<organism evidence="2 3">
    <name type="scientific">Cirrhinus molitorella</name>
    <name type="common">mud carp</name>
    <dbReference type="NCBI Taxonomy" id="172907"/>
    <lineage>
        <taxon>Eukaryota</taxon>
        <taxon>Metazoa</taxon>
        <taxon>Chordata</taxon>
        <taxon>Craniata</taxon>
        <taxon>Vertebrata</taxon>
        <taxon>Euteleostomi</taxon>
        <taxon>Actinopterygii</taxon>
        <taxon>Neopterygii</taxon>
        <taxon>Teleostei</taxon>
        <taxon>Ostariophysi</taxon>
        <taxon>Cypriniformes</taxon>
        <taxon>Cyprinidae</taxon>
        <taxon>Labeoninae</taxon>
        <taxon>Labeonini</taxon>
        <taxon>Cirrhinus</taxon>
    </lineage>
</organism>
<dbReference type="EMBL" id="JAUYZG010000018">
    <property type="protein sequence ID" value="KAK2880865.1"/>
    <property type="molecule type" value="Genomic_DNA"/>
</dbReference>
<reference evidence="2" key="1">
    <citation type="submission" date="2023-08" db="EMBL/GenBank/DDBJ databases">
        <title>Chromosome-level Genome Assembly of mud carp (Cirrhinus molitorella).</title>
        <authorList>
            <person name="Liu H."/>
        </authorList>
    </citation>
    <scope>NUCLEOTIDE SEQUENCE</scope>
    <source>
        <strain evidence="2">Prfri</strain>
        <tissue evidence="2">Muscle</tissue>
    </source>
</reference>
<feature type="region of interest" description="Disordered" evidence="1">
    <location>
        <begin position="334"/>
        <end position="415"/>
    </location>
</feature>
<evidence type="ECO:0000313" key="2">
    <source>
        <dbReference type="EMBL" id="KAK2880865.1"/>
    </source>
</evidence>
<feature type="region of interest" description="Disordered" evidence="1">
    <location>
        <begin position="248"/>
        <end position="309"/>
    </location>
</feature>
<evidence type="ECO:0000256" key="1">
    <source>
        <dbReference type="SAM" id="MobiDB-lite"/>
    </source>
</evidence>
<keyword evidence="3" id="KW-1185">Reference proteome</keyword>
<evidence type="ECO:0000313" key="3">
    <source>
        <dbReference type="Proteomes" id="UP001187343"/>
    </source>
</evidence>
<name>A0AA88PBH3_9TELE</name>
<protein>
    <submittedName>
        <fullName evidence="2">Uncharacterized protein</fullName>
    </submittedName>
</protein>
<accession>A0AA88PBH3</accession>
<sequence length="415" mass="45811">MDNQPMKTLEGQRSSALQEAPKMAFSVELSMAESTMDKNLMLKDTSDSLLSVIDEPLEDQTQLEQNNESSLEKIKRIVPVLINKDGLCLQISKVLTKENTVQYTENLSTSTSTPKLEVNGIYCKPDLDTETSFSYFSTPSDSPVPNTSSTAYPFSNLMVRPISEPAYSFASSPVGPSHLEHPYSAPLPVSKGADLPRIIKHKPSSITFADYDDFLGLIQNARVNESSDACETSSEDEGRDVVFHDDSDDVFLQSSRQNRSGLEKQRRKRICEQAHREGSSSTKLPPTRSSSYEAEEESSSTEESPQILSPWSESMSQLMKRLDQLNLDIEEALSAGSSPSDTPNTARRHTTNDRASLQSGAVGVNQSLNWNNMARRTDTRERHGQERLPGTASSLGRSHGKKTEMSIKKRHGGAG</sequence>
<comment type="caution">
    <text evidence="2">The sequence shown here is derived from an EMBL/GenBank/DDBJ whole genome shotgun (WGS) entry which is preliminary data.</text>
</comment>
<feature type="compositionally biased region" description="Polar residues" evidence="1">
    <location>
        <begin position="335"/>
        <end position="345"/>
    </location>
</feature>
<proteinExistence type="predicted"/>
<feature type="compositionally biased region" description="Basic and acidic residues" evidence="1">
    <location>
        <begin position="375"/>
        <end position="386"/>
    </location>
</feature>
<gene>
    <name evidence="2" type="ORF">Q8A67_018133</name>
</gene>
<dbReference type="Proteomes" id="UP001187343">
    <property type="component" value="Unassembled WGS sequence"/>
</dbReference>